<accession>A0AB39UBU3</accession>
<dbReference type="RefSeq" id="WP_369343105.1">
    <property type="nucleotide sequence ID" value="NZ_CP129675.1"/>
</dbReference>
<evidence type="ECO:0000313" key="2">
    <source>
        <dbReference type="EMBL" id="XDS46495.1"/>
    </source>
</evidence>
<dbReference type="AlphaFoldDB" id="A0AB39UBU3"/>
<sequence>MEISFCEDPTANPPRVVVYAQQRDAAVDVLLQRISLLSSRDMIQARSPNGAVILKVSDIALFRSYNKQVFARYGGHDLVVRETLKSLEHSLPEHLFQRISNSVIVNLRFLRRFDLHANGVISATLRDETSVKVTGTYMDTLKERLISS</sequence>
<keyword evidence="2" id="KW-0238">DNA-binding</keyword>
<reference evidence="2" key="1">
    <citation type="submission" date="2023-07" db="EMBL/GenBank/DDBJ databases">
        <title>Bifidobacterium aquikefiriaerophilum sp. nov. and Bifidobacterium eccum sp. nov., isolated from water kefir.</title>
        <authorList>
            <person name="Breselge S."/>
            <person name="Bellassi P."/>
            <person name="Barcenilla C."/>
            <person name="Alvarez-Ordonez A."/>
            <person name="Morelli L."/>
            <person name="Cotter P.D."/>
        </authorList>
    </citation>
    <scope>NUCLEOTIDE SEQUENCE</scope>
    <source>
        <strain evidence="2">WK048_4_13</strain>
    </source>
</reference>
<dbReference type="InterPro" id="IPR007492">
    <property type="entry name" value="LytTR_DNA-bd_dom"/>
</dbReference>
<name>A0AB39UBU3_9BIFI</name>
<dbReference type="PROSITE" id="PS50930">
    <property type="entry name" value="HTH_LYTTR"/>
    <property type="match status" value="1"/>
</dbReference>
<proteinExistence type="predicted"/>
<feature type="domain" description="HTH LytTR-type" evidence="1">
    <location>
        <begin position="43"/>
        <end position="147"/>
    </location>
</feature>
<dbReference type="GO" id="GO:0000156">
    <property type="term" value="F:phosphorelay response regulator activity"/>
    <property type="evidence" value="ECO:0007669"/>
    <property type="project" value="InterPro"/>
</dbReference>
<dbReference type="PANTHER" id="PTHR37299:SF1">
    <property type="entry name" value="STAGE 0 SPORULATION PROTEIN A HOMOLOG"/>
    <property type="match status" value="1"/>
</dbReference>
<gene>
    <name evidence="2" type="ORF">QN217_10305</name>
</gene>
<protein>
    <submittedName>
        <fullName evidence="2">LytTR family DNA-binding domain-containing protein</fullName>
    </submittedName>
</protein>
<dbReference type="Gene3D" id="2.40.50.1020">
    <property type="entry name" value="LytTr DNA-binding domain"/>
    <property type="match status" value="1"/>
</dbReference>
<dbReference type="PANTHER" id="PTHR37299">
    <property type="entry name" value="TRANSCRIPTIONAL REGULATOR-RELATED"/>
    <property type="match status" value="1"/>
</dbReference>
<dbReference type="EMBL" id="CP129675">
    <property type="protein sequence ID" value="XDS46495.1"/>
    <property type="molecule type" value="Genomic_DNA"/>
</dbReference>
<dbReference type="Pfam" id="PF04397">
    <property type="entry name" value="LytTR"/>
    <property type="match status" value="1"/>
</dbReference>
<organism evidence="2">
    <name type="scientific">Bifidobacterium fermentum</name>
    <dbReference type="NCBI Taxonomy" id="3059035"/>
    <lineage>
        <taxon>Bacteria</taxon>
        <taxon>Bacillati</taxon>
        <taxon>Actinomycetota</taxon>
        <taxon>Actinomycetes</taxon>
        <taxon>Bifidobacteriales</taxon>
        <taxon>Bifidobacteriaceae</taxon>
        <taxon>Bifidobacterium</taxon>
    </lineage>
</organism>
<dbReference type="SMART" id="SM00850">
    <property type="entry name" value="LytTR"/>
    <property type="match status" value="1"/>
</dbReference>
<dbReference type="GO" id="GO:0003677">
    <property type="term" value="F:DNA binding"/>
    <property type="evidence" value="ECO:0007669"/>
    <property type="project" value="UniProtKB-KW"/>
</dbReference>
<evidence type="ECO:0000259" key="1">
    <source>
        <dbReference type="PROSITE" id="PS50930"/>
    </source>
</evidence>
<dbReference type="InterPro" id="IPR046947">
    <property type="entry name" value="LytR-like"/>
</dbReference>